<protein>
    <submittedName>
        <fullName evidence="5">Toxin HipA</fullName>
    </submittedName>
</protein>
<dbReference type="Gene3D" id="1.10.1070.20">
    <property type="match status" value="1"/>
</dbReference>
<proteinExistence type="inferred from homology"/>
<evidence type="ECO:0000256" key="1">
    <source>
        <dbReference type="ARBA" id="ARBA00010164"/>
    </source>
</evidence>
<sequence>MATGKFDIYVFADWVGLKEPTLIGTLSAHFAKGKKAFSFEYDKDWLKTDAQRLLDPDIDFYSGPQYPTNKENFGIFLDSMPDTWGKTLMKRRAAQDTRANNEKARTLYEIDYLLGVFDESRMGALRFKTDLEGPFLDNDDRTPTPPWSSLGDLQEAVKQLESDEQNDDIRKWIAVLIAPGSSLGGARPKANIFDIQGNLWIAKFPSKTDTVDKAAWEFLAYQLATAAGIEMADSKIEKISGQYHTFLTRRFDRDNGKRIHFASAMTMTGNTEDIIKESAPSYLEIVEFIENYGADVEANLHQLWRRIVFNITISNTDDHLRNHGFILTDKGWVLSPAYDLNPSIEKDGLSLNIDMDDNALNFDLAKSVGEYFRLSESEMETILDEVLSVVKEWKHIAEEMGIKRSEVELMEGAFRW</sequence>
<evidence type="ECO:0000259" key="4">
    <source>
        <dbReference type="Pfam" id="PF07804"/>
    </source>
</evidence>
<name>A0A0D7WFB1_9FLAO</name>
<dbReference type="PANTHER" id="PTHR37419:SF8">
    <property type="entry name" value="TOXIN YJJJ"/>
    <property type="match status" value="1"/>
</dbReference>
<dbReference type="AlphaFoldDB" id="A0A0D7WFB1"/>
<dbReference type="Proteomes" id="UP000032578">
    <property type="component" value="Unassembled WGS sequence"/>
</dbReference>
<evidence type="ECO:0000256" key="3">
    <source>
        <dbReference type="ARBA" id="ARBA00022777"/>
    </source>
</evidence>
<dbReference type="PANTHER" id="PTHR37419">
    <property type="entry name" value="SERINE/THREONINE-PROTEIN KINASE TOXIN HIPA"/>
    <property type="match status" value="1"/>
</dbReference>
<evidence type="ECO:0000256" key="2">
    <source>
        <dbReference type="ARBA" id="ARBA00022679"/>
    </source>
</evidence>
<dbReference type="GO" id="GO:0005829">
    <property type="term" value="C:cytosol"/>
    <property type="evidence" value="ECO:0007669"/>
    <property type="project" value="TreeGrafter"/>
</dbReference>
<comment type="similarity">
    <text evidence="1">Belongs to the HipA Ser/Thr kinase family.</text>
</comment>
<organism evidence="5 6">
    <name type="scientific">Neotamlana sedimentorum</name>
    <dbReference type="NCBI Taxonomy" id="1435349"/>
    <lineage>
        <taxon>Bacteria</taxon>
        <taxon>Pseudomonadati</taxon>
        <taxon>Bacteroidota</taxon>
        <taxon>Flavobacteriia</taxon>
        <taxon>Flavobacteriales</taxon>
        <taxon>Flavobacteriaceae</taxon>
        <taxon>Neotamlana</taxon>
    </lineage>
</organism>
<dbReference type="OrthoDB" id="9805913at2"/>
<evidence type="ECO:0000313" key="6">
    <source>
        <dbReference type="Proteomes" id="UP000032578"/>
    </source>
</evidence>
<keyword evidence="2" id="KW-0808">Transferase</keyword>
<reference evidence="5 6" key="1">
    <citation type="submission" date="2014-11" db="EMBL/GenBank/DDBJ databases">
        <title>Tamlana sedimentorum sp. nov., isolated from shallow sand sediments of the Sea of Japan.</title>
        <authorList>
            <person name="Romanenko L.A."/>
        </authorList>
    </citation>
    <scope>NUCLEOTIDE SEQUENCE [LARGE SCALE GENOMIC DNA]</scope>
    <source>
        <strain evidence="5 6">JCM 19808</strain>
    </source>
</reference>
<evidence type="ECO:0000313" key="5">
    <source>
        <dbReference type="EMBL" id="KJD36432.1"/>
    </source>
</evidence>
<dbReference type="RefSeq" id="WP_044631746.1">
    <property type="nucleotide sequence ID" value="NZ_JTDW01000003.1"/>
</dbReference>
<dbReference type="Pfam" id="PF07804">
    <property type="entry name" value="HipA_C"/>
    <property type="match status" value="1"/>
</dbReference>
<comment type="caution">
    <text evidence="5">The sequence shown here is derived from an EMBL/GenBank/DDBJ whole genome shotgun (WGS) entry which is preliminary data.</text>
</comment>
<gene>
    <name evidence="5" type="ORF">PW52_04520</name>
</gene>
<dbReference type="PATRIC" id="fig|1435349.4.peg.1820"/>
<keyword evidence="3" id="KW-0418">Kinase</keyword>
<dbReference type="GO" id="GO:0004674">
    <property type="term" value="F:protein serine/threonine kinase activity"/>
    <property type="evidence" value="ECO:0007669"/>
    <property type="project" value="TreeGrafter"/>
</dbReference>
<accession>A0A0D7WFB1</accession>
<dbReference type="EMBL" id="JTDW01000003">
    <property type="protein sequence ID" value="KJD36432.1"/>
    <property type="molecule type" value="Genomic_DNA"/>
</dbReference>
<dbReference type="InterPro" id="IPR012893">
    <property type="entry name" value="HipA-like_C"/>
</dbReference>
<feature type="domain" description="HipA-like C-terminal" evidence="4">
    <location>
        <begin position="181"/>
        <end position="393"/>
    </location>
</feature>
<keyword evidence="6" id="KW-1185">Reference proteome</keyword>
<dbReference type="InterPro" id="IPR052028">
    <property type="entry name" value="HipA_Ser/Thr_kinase"/>
</dbReference>
<dbReference type="STRING" id="1435349.PW52_04520"/>